<evidence type="ECO:0000256" key="5">
    <source>
        <dbReference type="PIRSR" id="PIRSR037238-1"/>
    </source>
</evidence>
<dbReference type="Proteomes" id="UP000051913">
    <property type="component" value="Unassembled WGS sequence"/>
</dbReference>
<keyword evidence="2" id="KW-0479">Metal-binding</keyword>
<evidence type="ECO:0000256" key="4">
    <source>
        <dbReference type="ARBA" id="ARBA00022833"/>
    </source>
</evidence>
<dbReference type="EC" id="3.4.17.11" evidence="7"/>
<dbReference type="InterPro" id="IPR050072">
    <property type="entry name" value="Peptidase_M20A"/>
</dbReference>
<dbReference type="Pfam" id="PF07687">
    <property type="entry name" value="M20_dimer"/>
    <property type="match status" value="1"/>
</dbReference>
<dbReference type="CDD" id="cd03885">
    <property type="entry name" value="M20_CPDG2"/>
    <property type="match status" value="1"/>
</dbReference>
<protein>
    <submittedName>
        <fullName evidence="7">Carboxypeptidase</fullName>
        <ecNumber evidence="7">3.4.17.11</ecNumber>
    </submittedName>
</protein>
<dbReference type="EMBL" id="LLXX01000131">
    <property type="protein sequence ID" value="KRR04055.1"/>
    <property type="molecule type" value="Genomic_DNA"/>
</dbReference>
<dbReference type="RefSeq" id="WP_057852462.1">
    <property type="nucleotide sequence ID" value="NZ_LLXX01000131.1"/>
</dbReference>
<dbReference type="InterPro" id="IPR002933">
    <property type="entry name" value="Peptidase_M20"/>
</dbReference>
<organism evidence="7 8">
    <name type="scientific">Bradyrhizobium valentinum</name>
    <dbReference type="NCBI Taxonomy" id="1518501"/>
    <lineage>
        <taxon>Bacteria</taxon>
        <taxon>Pseudomonadati</taxon>
        <taxon>Pseudomonadota</taxon>
        <taxon>Alphaproteobacteria</taxon>
        <taxon>Hyphomicrobiales</taxon>
        <taxon>Nitrobacteraceae</taxon>
        <taxon>Bradyrhizobium</taxon>
    </lineage>
</organism>
<dbReference type="STRING" id="1518501.CQ10_17690"/>
<evidence type="ECO:0000259" key="6">
    <source>
        <dbReference type="Pfam" id="PF07687"/>
    </source>
</evidence>
<evidence type="ECO:0000313" key="7">
    <source>
        <dbReference type="EMBL" id="KRR04055.1"/>
    </source>
</evidence>
<keyword evidence="7" id="KW-0121">Carboxypeptidase</keyword>
<reference evidence="7 8" key="1">
    <citation type="submission" date="2014-03" db="EMBL/GenBank/DDBJ databases">
        <title>Bradyrhizobium valentinum sp. nov., isolated from effective nodules of Lupinus mariae-josephae, a lupine endemic of basic-lime soils in Eastern Spain.</title>
        <authorList>
            <person name="Duran D."/>
            <person name="Rey L."/>
            <person name="Navarro A."/>
            <person name="Busquets A."/>
            <person name="Imperial J."/>
            <person name="Ruiz-Argueso T."/>
        </authorList>
    </citation>
    <scope>NUCLEOTIDE SEQUENCE [LARGE SCALE GENOMIC DNA]</scope>
    <source>
        <strain evidence="7 8">LmjM3</strain>
    </source>
</reference>
<comment type="cofactor">
    <cofactor evidence="1">
        <name>Zn(2+)</name>
        <dbReference type="ChEBI" id="CHEBI:29105"/>
    </cofactor>
</comment>
<dbReference type="InterPro" id="IPR017150">
    <property type="entry name" value="Pept_M20_glutamate_carboxypep"/>
</dbReference>
<accession>A0A0R3L802</accession>
<keyword evidence="8" id="KW-1185">Reference proteome</keyword>
<dbReference type="InterPro" id="IPR001261">
    <property type="entry name" value="ArgE/DapE_CS"/>
</dbReference>
<dbReference type="PIRSF" id="PIRSF037238">
    <property type="entry name" value="Carboxypeptidase_G2"/>
    <property type="match status" value="1"/>
</dbReference>
<feature type="active site" evidence="5">
    <location>
        <position position="85"/>
    </location>
</feature>
<feature type="domain" description="Peptidase M20 dimerisation" evidence="6">
    <location>
        <begin position="182"/>
        <end position="272"/>
    </location>
</feature>
<keyword evidence="4" id="KW-0862">Zinc</keyword>
<dbReference type="Gene3D" id="3.40.630.10">
    <property type="entry name" value="Zn peptidases"/>
    <property type="match status" value="1"/>
</dbReference>
<dbReference type="SUPFAM" id="SSF53187">
    <property type="entry name" value="Zn-dependent exopeptidases"/>
    <property type="match status" value="1"/>
</dbReference>
<proteinExistence type="predicted"/>
<dbReference type="Pfam" id="PF01546">
    <property type="entry name" value="Peptidase_M20"/>
    <property type="match status" value="1"/>
</dbReference>
<evidence type="ECO:0000256" key="3">
    <source>
        <dbReference type="ARBA" id="ARBA00022801"/>
    </source>
</evidence>
<feature type="active site" description="Proton acceptor" evidence="5">
    <location>
        <position position="146"/>
    </location>
</feature>
<dbReference type="Gene3D" id="3.30.70.360">
    <property type="match status" value="1"/>
</dbReference>
<dbReference type="AlphaFoldDB" id="A0A0R3L802"/>
<sequence>MNPANLPFDSEAMLQGLRGWVECESPTWDAGAVERMLDLAARDMAIMGATIERIAGRQGFAGCVRARFPHPKQGEPGILIAGHLDTVHPVGTIEKLKWRREGNKCFGPGIFDMKGGNYLSLEAIRQLACAAFTTPLPITVLFTPDEEVGTPSTRDIIEAEAARNKYVLVPEPGRPNNGVVTGRYAIARFNLEAVGRPSHAGATLSSGRSAIREMARQIIAIDGMTTEDCTFSVGIVHGGQWVNCVATTCTGEALSMAKRQADLDRGIERMLALSGNSNDVTFTVTRGVTRPVWEPDAGTMALYEKARGVAAQMGVDLPHGSAGGGSDGNFTGAMGIPTLDGLGVRGADAHTLNEHIEVDSLADRGRLMAGLLATLE</sequence>
<dbReference type="InterPro" id="IPR011650">
    <property type="entry name" value="Peptidase_M20_dimer"/>
</dbReference>
<dbReference type="PROSITE" id="PS00758">
    <property type="entry name" value="ARGE_DAPE_CPG2_1"/>
    <property type="match status" value="1"/>
</dbReference>
<keyword evidence="7" id="KW-0645">Protease</keyword>
<dbReference type="InterPro" id="IPR036264">
    <property type="entry name" value="Bact_exopeptidase_dim_dom"/>
</dbReference>
<comment type="caution">
    <text evidence="7">The sequence shown here is derived from an EMBL/GenBank/DDBJ whole genome shotgun (WGS) entry which is preliminary data.</text>
</comment>
<keyword evidence="3 7" id="KW-0378">Hydrolase</keyword>
<dbReference type="NCBIfam" id="NF005678">
    <property type="entry name" value="PRK07473.1"/>
    <property type="match status" value="1"/>
</dbReference>
<name>A0A0R3L802_9BRAD</name>
<evidence type="ECO:0000256" key="2">
    <source>
        <dbReference type="ARBA" id="ARBA00022723"/>
    </source>
</evidence>
<dbReference type="PANTHER" id="PTHR43808">
    <property type="entry name" value="ACETYLORNITHINE DEACETYLASE"/>
    <property type="match status" value="1"/>
</dbReference>
<dbReference type="PANTHER" id="PTHR43808:SF9">
    <property type="entry name" value="BLL0789 PROTEIN"/>
    <property type="match status" value="1"/>
</dbReference>
<gene>
    <name evidence="7" type="ORF">CP49_12880</name>
</gene>
<dbReference type="GO" id="GO:0046872">
    <property type="term" value="F:metal ion binding"/>
    <property type="evidence" value="ECO:0007669"/>
    <property type="project" value="UniProtKB-KW"/>
</dbReference>
<evidence type="ECO:0000313" key="8">
    <source>
        <dbReference type="Proteomes" id="UP000051913"/>
    </source>
</evidence>
<dbReference type="GO" id="GO:0004180">
    <property type="term" value="F:carboxypeptidase activity"/>
    <property type="evidence" value="ECO:0007669"/>
    <property type="project" value="UniProtKB-KW"/>
</dbReference>
<evidence type="ECO:0000256" key="1">
    <source>
        <dbReference type="ARBA" id="ARBA00001947"/>
    </source>
</evidence>
<dbReference type="SUPFAM" id="SSF55031">
    <property type="entry name" value="Bacterial exopeptidase dimerisation domain"/>
    <property type="match status" value="1"/>
</dbReference>